<dbReference type="Proteomes" id="UP000002407">
    <property type="component" value="Chromosome"/>
</dbReference>
<evidence type="ECO:0000313" key="2">
    <source>
        <dbReference type="Proteomes" id="UP000002407"/>
    </source>
</evidence>
<sequence>MNKFIIFVSLIFLFNGCSKPPKPIKLDSGSAISINHNLIVDKKYSVPKDNFLKNNNWTYNIYLSPVDKDTLIKNDLIVKTFYLAHNADKLIILGYEPLAKKYKDYFIKNDVNANIEIRPLDSINYKKDLVNILFFHTKETK</sequence>
<evidence type="ECO:0000313" key="1">
    <source>
        <dbReference type="EMBL" id="ABS51586.1"/>
    </source>
</evidence>
<dbReference type="HOGENOM" id="CLU_1783302_0_0_7"/>
<gene>
    <name evidence="1" type="ordered locus">CHAB381_0169</name>
</gene>
<keyword evidence="2" id="KW-1185">Reference proteome</keyword>
<dbReference type="EMBL" id="CP000776">
    <property type="protein sequence ID" value="ABS51586.1"/>
    <property type="molecule type" value="Genomic_DNA"/>
</dbReference>
<dbReference type="InterPro" id="IPR025264">
    <property type="entry name" value="Cag12"/>
</dbReference>
<dbReference type="STRING" id="360107.CHAB381_0169"/>
<dbReference type="OrthoDB" id="5322333at2"/>
<protein>
    <submittedName>
        <fullName evidence="1">Cpp44</fullName>
    </submittedName>
</protein>
<name>A7HZT6_CAMHC</name>
<proteinExistence type="predicted"/>
<dbReference type="eggNOG" id="ENOG5032I7N">
    <property type="taxonomic scope" value="Bacteria"/>
</dbReference>
<organism evidence="1 2">
    <name type="scientific">Campylobacter hominis (strain ATCC BAA-381 / DSM 21671 / CCUG 45161 / LMG 19568 / NCTC 13146 / CH001A)</name>
    <dbReference type="NCBI Taxonomy" id="360107"/>
    <lineage>
        <taxon>Bacteria</taxon>
        <taxon>Pseudomonadati</taxon>
        <taxon>Campylobacterota</taxon>
        <taxon>Epsilonproteobacteria</taxon>
        <taxon>Campylobacterales</taxon>
        <taxon>Campylobacteraceae</taxon>
        <taxon>Campylobacter</taxon>
    </lineage>
</organism>
<accession>A7HZT6</accession>
<dbReference type="RefSeq" id="WP_012108058.1">
    <property type="nucleotide sequence ID" value="NC_009714.1"/>
</dbReference>
<dbReference type="AlphaFoldDB" id="A7HZT6"/>
<dbReference type="Pfam" id="PF13117">
    <property type="entry name" value="Cag12"/>
    <property type="match status" value="1"/>
</dbReference>
<reference evidence="2" key="1">
    <citation type="submission" date="2007-07" db="EMBL/GenBank/DDBJ databases">
        <title>Complete genome sequence of Campylobacter hominis ATCC BAA-381, a commensal isolated from the human gastrointestinal tract.</title>
        <authorList>
            <person name="Fouts D.E."/>
            <person name="Mongodin E.F."/>
            <person name="Puiu D."/>
            <person name="Sebastian Y."/>
            <person name="Miller W.G."/>
            <person name="Mandrell R.E."/>
            <person name="Nelson K.E."/>
        </authorList>
    </citation>
    <scope>NUCLEOTIDE SEQUENCE [LARGE SCALE GENOMIC DNA]</scope>
    <source>
        <strain evidence="2">ATCC BAA-381 / LMG 19568 / NCTC 13146 / CH001A</strain>
    </source>
</reference>
<dbReference type="KEGG" id="cha:CHAB381_0169"/>